<evidence type="ECO:0000313" key="5">
    <source>
        <dbReference type="Proteomes" id="UP000001307"/>
    </source>
</evidence>
<evidence type="ECO:0000313" key="4">
    <source>
        <dbReference type="EMBL" id="CBY24541.1"/>
    </source>
</evidence>
<feature type="compositionally biased region" description="Basic residues" evidence="2">
    <location>
        <begin position="339"/>
        <end position="350"/>
    </location>
</feature>
<dbReference type="InterPro" id="IPR050540">
    <property type="entry name" value="F-actin_Monoox_Mical"/>
</dbReference>
<dbReference type="AlphaFoldDB" id="E4XG01"/>
<evidence type="ECO:0000259" key="3">
    <source>
        <dbReference type="PROSITE" id="PS50021"/>
    </source>
</evidence>
<feature type="compositionally biased region" description="Polar residues" evidence="2">
    <location>
        <begin position="196"/>
        <end position="208"/>
    </location>
</feature>
<dbReference type="PANTHER" id="PTHR23167">
    <property type="entry name" value="CALPONIN HOMOLOGY DOMAIN-CONTAINING PROTEIN DDB_G0272472-RELATED"/>
    <property type="match status" value="1"/>
</dbReference>
<feature type="domain" description="Calponin-homology (CH)" evidence="3">
    <location>
        <begin position="1"/>
        <end position="103"/>
    </location>
</feature>
<dbReference type="InterPro" id="IPR036872">
    <property type="entry name" value="CH_dom_sf"/>
</dbReference>
<protein>
    <recommendedName>
        <fullName evidence="3">Calponin-homology (CH) domain-containing protein</fullName>
    </recommendedName>
</protein>
<feature type="compositionally biased region" description="Acidic residues" evidence="2">
    <location>
        <begin position="289"/>
        <end position="299"/>
    </location>
</feature>
<feature type="region of interest" description="Disordered" evidence="2">
    <location>
        <begin position="532"/>
        <end position="551"/>
    </location>
</feature>
<organism evidence="4">
    <name type="scientific">Oikopleura dioica</name>
    <name type="common">Tunicate</name>
    <dbReference type="NCBI Taxonomy" id="34765"/>
    <lineage>
        <taxon>Eukaryota</taxon>
        <taxon>Metazoa</taxon>
        <taxon>Chordata</taxon>
        <taxon>Tunicata</taxon>
        <taxon>Appendicularia</taxon>
        <taxon>Copelata</taxon>
        <taxon>Oikopleuridae</taxon>
        <taxon>Oikopleura</taxon>
    </lineage>
</organism>
<dbReference type="SUPFAM" id="SSF47576">
    <property type="entry name" value="Calponin-homology domain, CH-domain"/>
    <property type="match status" value="1"/>
</dbReference>
<evidence type="ECO:0000256" key="2">
    <source>
        <dbReference type="SAM" id="MobiDB-lite"/>
    </source>
</evidence>
<dbReference type="SMART" id="SM00033">
    <property type="entry name" value="CH"/>
    <property type="match status" value="1"/>
</dbReference>
<dbReference type="PANTHER" id="PTHR23167:SF46">
    <property type="entry name" value="EPS15 HOMOLOGY DOMAIN CONTAINING PROTEIN-BINDING PROTEIN 1, ISOFORM F"/>
    <property type="match status" value="1"/>
</dbReference>
<dbReference type="Proteomes" id="UP000001307">
    <property type="component" value="Unassembled WGS sequence"/>
</dbReference>
<gene>
    <name evidence="4" type="ORF">GSOID_T00010409001</name>
</gene>
<keyword evidence="1" id="KW-0175">Coiled coil</keyword>
<dbReference type="OrthoDB" id="8062037at2759"/>
<dbReference type="Gene3D" id="1.10.418.10">
    <property type="entry name" value="Calponin-like domain"/>
    <property type="match status" value="1"/>
</dbReference>
<evidence type="ECO:0000256" key="1">
    <source>
        <dbReference type="SAM" id="Coils"/>
    </source>
</evidence>
<dbReference type="Pfam" id="PF00307">
    <property type="entry name" value="CH"/>
    <property type="match status" value="1"/>
</dbReference>
<proteinExistence type="predicted"/>
<name>E4XG01_OIKDI</name>
<dbReference type="PROSITE" id="PS50021">
    <property type="entry name" value="CH"/>
    <property type="match status" value="1"/>
</dbReference>
<dbReference type="InterPro" id="IPR001715">
    <property type="entry name" value="CH_dom"/>
</dbReference>
<feature type="compositionally biased region" description="Acidic residues" evidence="2">
    <location>
        <begin position="257"/>
        <end position="266"/>
    </location>
</feature>
<dbReference type="Pfam" id="PF12130">
    <property type="entry name" value="bMERB_dom"/>
    <property type="match status" value="1"/>
</dbReference>
<dbReference type="SMART" id="SM01203">
    <property type="entry name" value="DUF3585"/>
    <property type="match status" value="1"/>
</dbReference>
<accession>E4XG01</accession>
<reference evidence="4" key="1">
    <citation type="journal article" date="2010" name="Science">
        <title>Plasticity of animal genome architecture unmasked by rapid evolution of a pelagic tunicate.</title>
        <authorList>
            <person name="Denoeud F."/>
            <person name="Henriet S."/>
            <person name="Mungpakdee S."/>
            <person name="Aury J.M."/>
            <person name="Da Silva C."/>
            <person name="Brinkmann H."/>
            <person name="Mikhaleva J."/>
            <person name="Olsen L.C."/>
            <person name="Jubin C."/>
            <person name="Canestro C."/>
            <person name="Bouquet J.M."/>
            <person name="Danks G."/>
            <person name="Poulain J."/>
            <person name="Campsteijn C."/>
            <person name="Adamski M."/>
            <person name="Cross I."/>
            <person name="Yadetie F."/>
            <person name="Muffato M."/>
            <person name="Louis A."/>
            <person name="Butcher S."/>
            <person name="Tsagkogeorga G."/>
            <person name="Konrad A."/>
            <person name="Singh S."/>
            <person name="Jensen M.F."/>
            <person name="Cong E.H."/>
            <person name="Eikeseth-Otteraa H."/>
            <person name="Noel B."/>
            <person name="Anthouard V."/>
            <person name="Porcel B.M."/>
            <person name="Kachouri-Lafond R."/>
            <person name="Nishino A."/>
            <person name="Ugolini M."/>
            <person name="Chourrout P."/>
            <person name="Nishida H."/>
            <person name="Aasland R."/>
            <person name="Huzurbazar S."/>
            <person name="Westhof E."/>
            <person name="Delsuc F."/>
            <person name="Lehrach H."/>
            <person name="Reinhardt R."/>
            <person name="Weissenbach J."/>
            <person name="Roy S.W."/>
            <person name="Artiguenave F."/>
            <person name="Postlethwait J.H."/>
            <person name="Manak J.R."/>
            <person name="Thompson E.M."/>
            <person name="Jaillon O."/>
            <person name="Du Pasquier L."/>
            <person name="Boudinot P."/>
            <person name="Liberles D.A."/>
            <person name="Volff J.N."/>
            <person name="Philippe H."/>
            <person name="Lenhard B."/>
            <person name="Roest Crollius H."/>
            <person name="Wincker P."/>
            <person name="Chourrout D."/>
        </authorList>
    </citation>
    <scope>NUCLEOTIDE SEQUENCE [LARGE SCALE GENOMIC DNA]</scope>
</reference>
<feature type="region of interest" description="Disordered" evidence="2">
    <location>
        <begin position="194"/>
        <end position="361"/>
    </location>
</feature>
<dbReference type="InterPro" id="IPR022735">
    <property type="entry name" value="bMERB_dom"/>
</dbReference>
<keyword evidence="5" id="KW-1185">Reference proteome</keyword>
<feature type="coiled-coil region" evidence="1">
    <location>
        <begin position="368"/>
        <end position="402"/>
    </location>
</feature>
<feature type="compositionally biased region" description="Basic and acidic residues" evidence="2">
    <location>
        <begin position="219"/>
        <end position="232"/>
    </location>
</feature>
<dbReference type="InParanoid" id="E4XG01"/>
<sequence length="551" mass="62657">MELKELLKWVNGHLRLRNSPEVRNFTKDWVDGKPYLSIIYNHRPDMIRLDVSNQSQDEVFEHIVKVSESGLKIKLFFTIEDLARGSALLENITYISELYYLLDKGMSKSPGEGCFTRNGEESENLSLTKKLFERTDFESRIHELCFTDADILNNNALSQFESLVKKELAENDNNNDEKTASSISDSIRSLKIDSSDACSDNTSGNPFGNDSEEDSEEEIKDHQRENSTKNIEEDINGQNEEEKSIEPENQNPFGDCETSDEEEEGEIQAPVPAPRSIKLEAPGNPFGSESEDEEEEEADTNPFKKKAPARPPPPKKVSPRKKEMAPLPPPNVAPFNPSRPKRPPPPKPKGKAPGYGNPVVKREVSGNTDEIRSQLLDVEQDIRNLESQCQKLEDIIRVTDSQENEIMEDDQDLFKEWILIIKNRNSLSDKHKLLGYQLRFNLLDEKHAELEYQMRKVLNQPADSSDDHNEVEEALMAQIVDIVNKKDELSQAIENFSKTDLSESELQLEATVTSEKPVARVKKSGTIRKLKKILIKKPKEKPEKSKKSAKK</sequence>
<feature type="compositionally biased region" description="Basic and acidic residues" evidence="2">
    <location>
        <begin position="540"/>
        <end position="551"/>
    </location>
</feature>
<dbReference type="EMBL" id="FN653046">
    <property type="protein sequence ID" value="CBY24541.1"/>
    <property type="molecule type" value="Genomic_DNA"/>
</dbReference>